<protein>
    <submittedName>
        <fullName evidence="1">Sialidase</fullName>
    </submittedName>
</protein>
<gene>
    <name evidence="1" type="ORF">GM540_15795</name>
</gene>
<organism evidence="1 2">
    <name type="scientific">Streptococcus pneumoniae</name>
    <dbReference type="NCBI Taxonomy" id="1313"/>
    <lineage>
        <taxon>Bacteria</taxon>
        <taxon>Bacillati</taxon>
        <taxon>Bacillota</taxon>
        <taxon>Bacilli</taxon>
        <taxon>Lactobacillales</taxon>
        <taxon>Streptococcaceae</taxon>
        <taxon>Streptococcus</taxon>
    </lineage>
</organism>
<evidence type="ECO:0000313" key="2">
    <source>
        <dbReference type="Proteomes" id="UP000483094"/>
    </source>
</evidence>
<feature type="non-terminal residue" evidence="1">
    <location>
        <position position="92"/>
    </location>
</feature>
<accession>A0A6G2DFR4</accession>
<reference evidence="1 2" key="1">
    <citation type="submission" date="2019-11" db="EMBL/GenBank/DDBJ databases">
        <title>Growth characteristics of pneumococcus vary with the chemical composition of the capsule and with environmental conditions.</title>
        <authorList>
            <person name="Tothpal A."/>
            <person name="Desobry K."/>
            <person name="Joshi S."/>
            <person name="Wyllie A.L."/>
            <person name="Weinberger D.M."/>
        </authorList>
    </citation>
    <scope>NUCLEOTIDE SEQUENCE [LARGE SCALE GENOMIC DNA]</scope>
    <source>
        <strain evidence="2">pnumococcus19F</strain>
    </source>
</reference>
<feature type="non-terminal residue" evidence="1">
    <location>
        <position position="1"/>
    </location>
</feature>
<dbReference type="Proteomes" id="UP000483094">
    <property type="component" value="Unassembled WGS sequence"/>
</dbReference>
<dbReference type="InterPro" id="IPR023364">
    <property type="entry name" value="Trans_sialidase_dom3"/>
</dbReference>
<dbReference type="Gene3D" id="2.40.220.10">
    <property type="entry name" value="Intramolecular Trans-sialidase, Domain 3"/>
    <property type="match status" value="1"/>
</dbReference>
<dbReference type="EMBL" id="WNHQ01002110">
    <property type="protein sequence ID" value="MTV75397.1"/>
    <property type="molecule type" value="Genomic_DNA"/>
</dbReference>
<sequence>PKTPEKAYEKIGDKTYQILYKQGESGHYTVRENGEVYNAQNQKTDYRVVVNPTEPGYRDKGNLYKGQELIGNIYFAHSTKNPFRVANTSYLW</sequence>
<name>A0A6G2DFR4_STREE</name>
<comment type="caution">
    <text evidence="1">The sequence shown here is derived from an EMBL/GenBank/DDBJ whole genome shotgun (WGS) entry which is preliminary data.</text>
</comment>
<dbReference type="AlphaFoldDB" id="A0A6G2DFR4"/>
<evidence type="ECO:0000313" key="1">
    <source>
        <dbReference type="EMBL" id="MTV75397.1"/>
    </source>
</evidence>
<proteinExistence type="predicted"/>